<keyword evidence="1" id="KW-0812">Transmembrane</keyword>
<reference evidence="2 3" key="1">
    <citation type="journal article" date="2019" name="Genome Biol. Evol.">
        <title>Whole-Genome Sequencing of the Giant Devil Catfish, Bagarius yarrelli.</title>
        <authorList>
            <person name="Jiang W."/>
            <person name="Lv Y."/>
            <person name="Cheng L."/>
            <person name="Yang K."/>
            <person name="Chao B."/>
            <person name="Wang X."/>
            <person name="Li Y."/>
            <person name="Pan X."/>
            <person name="You X."/>
            <person name="Zhang Y."/>
            <person name="Yang J."/>
            <person name="Li J."/>
            <person name="Zhang X."/>
            <person name="Liu S."/>
            <person name="Sun C."/>
            <person name="Yang J."/>
            <person name="Shi Q."/>
        </authorList>
    </citation>
    <scope>NUCLEOTIDE SEQUENCE [LARGE SCALE GENOMIC DNA]</scope>
    <source>
        <strain evidence="2">JWS20170419001</strain>
        <tissue evidence="2">Muscle</tissue>
    </source>
</reference>
<dbReference type="AlphaFoldDB" id="A0A556U3Q6"/>
<organism evidence="2 3">
    <name type="scientific">Bagarius yarrelli</name>
    <name type="common">Goonch</name>
    <name type="synonym">Bagrus yarrelli</name>
    <dbReference type="NCBI Taxonomy" id="175774"/>
    <lineage>
        <taxon>Eukaryota</taxon>
        <taxon>Metazoa</taxon>
        <taxon>Chordata</taxon>
        <taxon>Craniata</taxon>
        <taxon>Vertebrata</taxon>
        <taxon>Euteleostomi</taxon>
        <taxon>Actinopterygii</taxon>
        <taxon>Neopterygii</taxon>
        <taxon>Teleostei</taxon>
        <taxon>Ostariophysi</taxon>
        <taxon>Siluriformes</taxon>
        <taxon>Sisoridae</taxon>
        <taxon>Sisorinae</taxon>
        <taxon>Bagarius</taxon>
    </lineage>
</organism>
<gene>
    <name evidence="2" type="ORF">Baya_8276</name>
</gene>
<protein>
    <submittedName>
        <fullName evidence="2">Uncharacterized protein</fullName>
    </submittedName>
</protein>
<proteinExistence type="predicted"/>
<evidence type="ECO:0000313" key="3">
    <source>
        <dbReference type="Proteomes" id="UP000319801"/>
    </source>
</evidence>
<evidence type="ECO:0000313" key="2">
    <source>
        <dbReference type="EMBL" id="TSM36143.1"/>
    </source>
</evidence>
<feature type="transmembrane region" description="Helical" evidence="1">
    <location>
        <begin position="199"/>
        <end position="220"/>
    </location>
</feature>
<dbReference type="Proteomes" id="UP000319801">
    <property type="component" value="Unassembled WGS sequence"/>
</dbReference>
<comment type="caution">
    <text evidence="2">The sequence shown here is derived from an EMBL/GenBank/DDBJ whole genome shotgun (WGS) entry which is preliminary data.</text>
</comment>
<keyword evidence="3" id="KW-1185">Reference proteome</keyword>
<dbReference type="OrthoDB" id="9374769at2759"/>
<name>A0A556U3Q6_BAGYA</name>
<sequence length="259" mass="29549">MSLQIRRDEVVPCLHLEKDKEQIFPKDNVGVLCFLYWPDFFKGAQQLELIWNPPEMARNKLESSLWARKLISLTQSVYSISSGNTTAFQYVAIMDSVTLYVILFATGCMALDCNWKKEFEYRGRCETCQSGEYPIEHFSENHQSLCKKCTEKSDHCFCNNTLCKDNECSQCSSSPQCQAGEELRRIEINSYDTVIGDKGLVVCFAITVLVCLAMLTYLCIKKTKKLKMKKKHPLSSSFQKVGIDEFAGCKLSKEEMGEV</sequence>
<keyword evidence="1" id="KW-0472">Membrane</keyword>
<accession>A0A556U3Q6</accession>
<dbReference type="EMBL" id="VCAZ01000044">
    <property type="protein sequence ID" value="TSM36143.1"/>
    <property type="molecule type" value="Genomic_DNA"/>
</dbReference>
<keyword evidence="1" id="KW-1133">Transmembrane helix</keyword>
<evidence type="ECO:0000256" key="1">
    <source>
        <dbReference type="SAM" id="Phobius"/>
    </source>
</evidence>